<dbReference type="RefSeq" id="YP_009152668.1">
    <property type="nucleotide sequence ID" value="NC_027391.1"/>
</dbReference>
<accession>A0A0E3DJV5</accession>
<proteinExistence type="predicted"/>
<sequence>MYYVQGVVLMGIILKPEDIEPFADIPAGKLEAMIADVEAVAVSVAPCIAKPDFKYRDAAKAILRRALLRWNDTGVSGQVQYESAGPFAQTTRSNTPTNLLWPSEIAALKKLCEGDGGAGKAFTITPTINGRYAHSEVCSTVWGEGCSCGSDINGYAGPLWEI</sequence>
<evidence type="ECO:0000313" key="2">
    <source>
        <dbReference type="Proteomes" id="UP000033312"/>
    </source>
</evidence>
<dbReference type="EMBL" id="KJ578761">
    <property type="protein sequence ID" value="AII28723.1"/>
    <property type="molecule type" value="Genomic_DNA"/>
</dbReference>
<dbReference type="GeneID" id="24725068"/>
<evidence type="ECO:0000313" key="1">
    <source>
        <dbReference type="EMBL" id="AII28723.1"/>
    </source>
</evidence>
<organism evidence="1 2">
    <name type="scientific">Propionibacterium phage PHL041M10</name>
    <dbReference type="NCBI Taxonomy" id="1500801"/>
    <lineage>
        <taxon>Viruses</taxon>
        <taxon>Duplodnaviria</taxon>
        <taxon>Heunggongvirae</taxon>
        <taxon>Uroviricota</taxon>
        <taxon>Caudoviricetes</taxon>
        <taxon>Pahexavirus</taxon>
        <taxon>Pahexavirus PHL041M10</taxon>
    </lineage>
</organism>
<dbReference type="OrthoDB" id="10713at10239"/>
<gene>
    <name evidence="1" type="ORF">PHL041M10_07</name>
</gene>
<keyword evidence="2" id="KW-1185">Reference proteome</keyword>
<dbReference type="KEGG" id="vg:24725068"/>
<protein>
    <recommendedName>
        <fullName evidence="3">Head-to-tail adaptor</fullName>
    </recommendedName>
</protein>
<reference evidence="1 2" key="1">
    <citation type="journal article" date="2015" name="ISME J.">
        <title>The diversity and host interactions of Propionibacterium acnes bacteriophages on human skin.</title>
        <authorList>
            <person name="Liu J."/>
            <person name="Yan R."/>
            <person name="Zhong Q."/>
            <person name="Ngo S."/>
            <person name="Bangayan N.J."/>
            <person name="Nguyen L."/>
            <person name="Lui T."/>
            <person name="Liu M."/>
            <person name="Erfe M.C."/>
            <person name="Craft N."/>
            <person name="Tomida S."/>
            <person name="Li H."/>
        </authorList>
    </citation>
    <scope>NUCLEOTIDE SEQUENCE [LARGE SCALE GENOMIC DNA]</scope>
    <source>
        <strain evidence="1">PHL041M10</strain>
    </source>
</reference>
<name>A0A0E3DJV5_9CAUD</name>
<evidence type="ECO:0008006" key="3">
    <source>
        <dbReference type="Google" id="ProtNLM"/>
    </source>
</evidence>
<dbReference type="Proteomes" id="UP000033312">
    <property type="component" value="Segment"/>
</dbReference>